<feature type="compositionally biased region" description="Basic and acidic residues" evidence="2">
    <location>
        <begin position="429"/>
        <end position="446"/>
    </location>
</feature>
<feature type="transmembrane region" description="Helical" evidence="3">
    <location>
        <begin position="67"/>
        <end position="85"/>
    </location>
</feature>
<dbReference type="PRINTS" id="PR00081">
    <property type="entry name" value="GDHRDH"/>
</dbReference>
<reference evidence="4 5" key="2">
    <citation type="submission" date="2019-01" db="EMBL/GenBank/DDBJ databases">
        <title>The decoding of complex shrimp genome reveals the adaptation for benthos swimmer, frequently molting mechanism and breeding impact on genome.</title>
        <authorList>
            <person name="Sun Y."/>
            <person name="Gao Y."/>
            <person name="Yu Y."/>
        </authorList>
    </citation>
    <scope>NUCLEOTIDE SEQUENCE [LARGE SCALE GENOMIC DNA]</scope>
    <source>
        <tissue evidence="4">Muscle</tissue>
    </source>
</reference>
<name>A0A3R7MKX8_PENVA</name>
<protein>
    <recommendedName>
        <fullName evidence="6">D-beta-hydroxybutyrate dehydrogenase, mitochondrial</fullName>
    </recommendedName>
</protein>
<keyword evidence="5" id="KW-1185">Reference proteome</keyword>
<evidence type="ECO:0000256" key="3">
    <source>
        <dbReference type="SAM" id="Phobius"/>
    </source>
</evidence>
<organism evidence="4 5">
    <name type="scientific">Penaeus vannamei</name>
    <name type="common">Whiteleg shrimp</name>
    <name type="synonym">Litopenaeus vannamei</name>
    <dbReference type="NCBI Taxonomy" id="6689"/>
    <lineage>
        <taxon>Eukaryota</taxon>
        <taxon>Metazoa</taxon>
        <taxon>Ecdysozoa</taxon>
        <taxon>Arthropoda</taxon>
        <taxon>Crustacea</taxon>
        <taxon>Multicrustacea</taxon>
        <taxon>Malacostraca</taxon>
        <taxon>Eumalacostraca</taxon>
        <taxon>Eucarida</taxon>
        <taxon>Decapoda</taxon>
        <taxon>Dendrobranchiata</taxon>
        <taxon>Penaeoidea</taxon>
        <taxon>Penaeidae</taxon>
        <taxon>Penaeus</taxon>
    </lineage>
</organism>
<keyword evidence="3" id="KW-0812">Transmembrane</keyword>
<dbReference type="Gene3D" id="3.40.50.720">
    <property type="entry name" value="NAD(P)-binding Rossmann-like Domain"/>
    <property type="match status" value="1"/>
</dbReference>
<evidence type="ECO:0008006" key="6">
    <source>
        <dbReference type="Google" id="ProtNLM"/>
    </source>
</evidence>
<dbReference type="InterPro" id="IPR036291">
    <property type="entry name" value="NAD(P)-bd_dom_sf"/>
</dbReference>
<evidence type="ECO:0000256" key="2">
    <source>
        <dbReference type="SAM" id="MobiDB-lite"/>
    </source>
</evidence>
<dbReference type="InterPro" id="IPR002347">
    <property type="entry name" value="SDR_fam"/>
</dbReference>
<reference evidence="4 5" key="1">
    <citation type="submission" date="2018-04" db="EMBL/GenBank/DDBJ databases">
        <authorList>
            <person name="Zhang X."/>
            <person name="Yuan J."/>
            <person name="Li F."/>
            <person name="Xiang J."/>
        </authorList>
    </citation>
    <scope>NUCLEOTIDE SEQUENCE [LARGE SCALE GENOMIC DNA]</scope>
    <source>
        <tissue evidence="4">Muscle</tissue>
    </source>
</reference>
<evidence type="ECO:0000256" key="1">
    <source>
        <dbReference type="ARBA" id="ARBA00023002"/>
    </source>
</evidence>
<dbReference type="PANTHER" id="PTHR43313:SF36">
    <property type="entry name" value="D-BETA-HYDROXYBUTYRATE DEHYDROGENASE, MITOCHONDRIAL"/>
    <property type="match status" value="1"/>
</dbReference>
<dbReference type="PANTHER" id="PTHR43313">
    <property type="entry name" value="SHORT-CHAIN DEHYDROGENASE/REDUCTASE FAMILY 9C"/>
    <property type="match status" value="1"/>
</dbReference>
<comment type="caution">
    <text evidence="4">The sequence shown here is derived from an EMBL/GenBank/DDBJ whole genome shotgun (WGS) entry which is preliminary data.</text>
</comment>
<dbReference type="EMBL" id="QCYY01001236">
    <property type="protein sequence ID" value="ROT79482.1"/>
    <property type="molecule type" value="Genomic_DNA"/>
</dbReference>
<dbReference type="SUPFAM" id="SSF51735">
    <property type="entry name" value="NAD(P)-binding Rossmann-fold domains"/>
    <property type="match status" value="1"/>
</dbReference>
<dbReference type="InterPro" id="IPR020904">
    <property type="entry name" value="Sc_DH/Rdtase_CS"/>
</dbReference>
<dbReference type="Pfam" id="PF00106">
    <property type="entry name" value="adh_short"/>
    <property type="match status" value="1"/>
</dbReference>
<dbReference type="Proteomes" id="UP000283509">
    <property type="component" value="Unassembled WGS sequence"/>
</dbReference>
<accession>A0A3R7MKX8</accession>
<evidence type="ECO:0000313" key="4">
    <source>
        <dbReference type="EMBL" id="ROT79482.1"/>
    </source>
</evidence>
<dbReference type="GO" id="GO:0016491">
    <property type="term" value="F:oxidoreductase activity"/>
    <property type="evidence" value="ECO:0007669"/>
    <property type="project" value="UniProtKB-KW"/>
</dbReference>
<feature type="transmembrane region" description="Helical" evidence="3">
    <location>
        <begin position="44"/>
        <end position="61"/>
    </location>
</feature>
<dbReference type="OrthoDB" id="5296at2759"/>
<proteinExistence type="predicted"/>
<dbReference type="STRING" id="6689.A0A3R7MKX8"/>
<dbReference type="AlphaFoldDB" id="A0A3R7MKX8"/>
<dbReference type="PROSITE" id="PS00061">
    <property type="entry name" value="ADH_SHORT"/>
    <property type="match status" value="1"/>
</dbReference>
<keyword evidence="1" id="KW-0560">Oxidoreductase</keyword>
<evidence type="ECO:0000313" key="5">
    <source>
        <dbReference type="Proteomes" id="UP000283509"/>
    </source>
</evidence>
<sequence>MEATPNGADLNFLLISARPPEPRLVHSRARTLPYTASFSMGMTWYHMVAAWLLAWVALVIVSQRSWAVSWLALGLMAAHIGDWAMKAAMNAMPRKNIDGNGKAVLITGCDSGFGRLLAISLDKLGFKVYAGCLQPDGTGATSLKLETSSKLTVVSLDVTKEDEVRAAYKFIEDDLGSLDLWAVVNNAGIAAFTEIEWCPIAEYRRVYEVNSLGPIRVTKTFLPLLRKSSGRIVLVASLAGRYTFPGFTAYSMSKHATVSFADGLRLEMQKWGITVHTVEPTLYRTPISQEGPIHRALDRFWEECPEDVRNSYGDEYMKDFKTTISAHLNRAKPSEKIKEVVDDMVDAVAGQDPKSRYVPSVVTQVRAKVLSALPDKVRDHLFLSSQPQTPPAYVAERKKKRLLMDPRPRPGVQGPQGARIKRMFSMPNWDKKDMTPSPKSETKFKF</sequence>
<gene>
    <name evidence="4" type="ORF">C7M84_001797</name>
</gene>
<feature type="region of interest" description="Disordered" evidence="2">
    <location>
        <begin position="405"/>
        <end position="446"/>
    </location>
</feature>
<keyword evidence="3" id="KW-0472">Membrane</keyword>
<keyword evidence="3" id="KW-1133">Transmembrane helix</keyword>
<dbReference type="GO" id="GO:0008202">
    <property type="term" value="P:steroid metabolic process"/>
    <property type="evidence" value="ECO:0007669"/>
    <property type="project" value="TreeGrafter"/>
</dbReference>